<comment type="cofactor">
    <cofactor evidence="11">
        <name>[2Fe-2S] cluster</name>
        <dbReference type="ChEBI" id="CHEBI:190135"/>
    </cofactor>
</comment>
<name>K5VCV0_PHACS</name>
<dbReference type="GO" id="GO:0008121">
    <property type="term" value="F:quinol-cytochrome-c reductase activity"/>
    <property type="evidence" value="ECO:0007669"/>
    <property type="project" value="InterPro"/>
</dbReference>
<dbReference type="InParanoid" id="K5VCV0"/>
<sequence>MASAAVLKKAFTLPPTVRTLANGVPSASLLNLQARAATQGEHHEGHDHAAGPRSDVPAKFASSLKLSSQGLVQQTFASPKSTGDFQQRFLSTSAVRRDAPQVPDFSNYEAESPTRNRNVAYAMIGTMGVLSASVAKSTVTEFLASMSASADVLALAKVEIELASIPEGKNVVIKWRGKPVFIRHRTADEIEEARNTDWKTLRDPESDEQRAKKPEWLVMLGVCTHLGCVPIGEAGDYGGWFCPCHGSHYDISGRIRKGPAPLNLEIPNYDFNEAEGKLVVG</sequence>
<gene>
    <name evidence="15" type="ORF">PHACADRAFT_168084</name>
</gene>
<feature type="region of interest" description="Disordered" evidence="13">
    <location>
        <begin position="36"/>
        <end position="56"/>
    </location>
</feature>
<accession>K5VCV0</accession>
<dbReference type="SUPFAM" id="SSF50022">
    <property type="entry name" value="ISP domain"/>
    <property type="match status" value="1"/>
</dbReference>
<dbReference type="GO" id="GO:0051537">
    <property type="term" value="F:2 iron, 2 sulfur cluster binding"/>
    <property type="evidence" value="ECO:0007669"/>
    <property type="project" value="UniProtKB-KW"/>
</dbReference>
<dbReference type="PRINTS" id="PR00162">
    <property type="entry name" value="RIESKE"/>
</dbReference>
<comment type="subcellular location">
    <subcellularLocation>
        <location evidence="1">Membrane</location>
        <topology evidence="1">Single-pass membrane protein</topology>
    </subcellularLocation>
</comment>
<evidence type="ECO:0000256" key="10">
    <source>
        <dbReference type="ARBA" id="ARBA00023157"/>
    </source>
</evidence>
<comment type="similarity">
    <text evidence="2">Belongs to the Rieske iron-sulfur protein family.</text>
</comment>
<dbReference type="PANTHER" id="PTHR10134">
    <property type="entry name" value="CYTOCHROME B-C1 COMPLEX SUBUNIT RIESKE, MITOCHONDRIAL"/>
    <property type="match status" value="1"/>
</dbReference>
<evidence type="ECO:0000256" key="7">
    <source>
        <dbReference type="ARBA" id="ARBA00023004"/>
    </source>
</evidence>
<evidence type="ECO:0000256" key="8">
    <source>
        <dbReference type="ARBA" id="ARBA00023014"/>
    </source>
</evidence>
<evidence type="ECO:0000256" key="9">
    <source>
        <dbReference type="ARBA" id="ARBA00023136"/>
    </source>
</evidence>
<dbReference type="Gene3D" id="2.102.10.10">
    <property type="entry name" value="Rieske [2Fe-2S] iron-sulphur domain"/>
    <property type="match status" value="1"/>
</dbReference>
<dbReference type="EMBL" id="JH930468">
    <property type="protein sequence ID" value="EKM60766.1"/>
    <property type="molecule type" value="Genomic_DNA"/>
</dbReference>
<evidence type="ECO:0000256" key="6">
    <source>
        <dbReference type="ARBA" id="ARBA00022989"/>
    </source>
</evidence>
<keyword evidence="10" id="KW-1015">Disulfide bond</keyword>
<dbReference type="FunCoup" id="K5VCV0">
    <property type="interactions" value="260"/>
</dbReference>
<dbReference type="RefSeq" id="XP_007390212.1">
    <property type="nucleotide sequence ID" value="XM_007390150.1"/>
</dbReference>
<dbReference type="InterPro" id="IPR006317">
    <property type="entry name" value="Ubiquinol_cyt_c_Rdtase_Fe-S-su"/>
</dbReference>
<organism evidence="15 16">
    <name type="scientific">Phanerochaete carnosa (strain HHB-10118-sp)</name>
    <name type="common">White-rot fungus</name>
    <name type="synonym">Peniophora carnosa</name>
    <dbReference type="NCBI Taxonomy" id="650164"/>
    <lineage>
        <taxon>Eukaryota</taxon>
        <taxon>Fungi</taxon>
        <taxon>Dikarya</taxon>
        <taxon>Basidiomycota</taxon>
        <taxon>Agaricomycotina</taxon>
        <taxon>Agaricomycetes</taxon>
        <taxon>Polyporales</taxon>
        <taxon>Phanerochaetaceae</taxon>
        <taxon>Phanerochaete</taxon>
    </lineage>
</organism>
<feature type="domain" description="Rieske" evidence="14">
    <location>
        <begin position="210"/>
        <end position="278"/>
    </location>
</feature>
<dbReference type="HOGENOM" id="CLU_055690_0_0_1"/>
<dbReference type="STRING" id="650164.K5VCV0"/>
<evidence type="ECO:0000256" key="3">
    <source>
        <dbReference type="ARBA" id="ARBA00022692"/>
    </source>
</evidence>
<evidence type="ECO:0000256" key="2">
    <source>
        <dbReference type="ARBA" id="ARBA00010651"/>
    </source>
</evidence>
<evidence type="ECO:0000313" key="16">
    <source>
        <dbReference type="Proteomes" id="UP000008370"/>
    </source>
</evidence>
<dbReference type="CDD" id="cd03470">
    <property type="entry name" value="Rieske_cytochrome_bc1"/>
    <property type="match status" value="1"/>
</dbReference>
<keyword evidence="4" id="KW-0001">2Fe-2S</keyword>
<dbReference type="PROSITE" id="PS51296">
    <property type="entry name" value="RIESKE"/>
    <property type="match status" value="1"/>
</dbReference>
<proteinExistence type="inferred from homology"/>
<dbReference type="GO" id="GO:0016020">
    <property type="term" value="C:membrane"/>
    <property type="evidence" value="ECO:0007669"/>
    <property type="project" value="UniProtKB-SubCell"/>
</dbReference>
<dbReference type="Pfam" id="PF02921">
    <property type="entry name" value="UCR_TM"/>
    <property type="match status" value="1"/>
</dbReference>
<dbReference type="OrthoDB" id="1637982at2759"/>
<dbReference type="InterPro" id="IPR014349">
    <property type="entry name" value="Rieske_Fe-S_prot"/>
</dbReference>
<evidence type="ECO:0000256" key="4">
    <source>
        <dbReference type="ARBA" id="ARBA00022714"/>
    </source>
</evidence>
<evidence type="ECO:0000256" key="11">
    <source>
        <dbReference type="ARBA" id="ARBA00034078"/>
    </source>
</evidence>
<dbReference type="InterPro" id="IPR004192">
    <property type="entry name" value="Rieske_TM"/>
</dbReference>
<dbReference type="FunFam" id="2.102.10.10:FF:000001">
    <property type="entry name" value="Cytochrome b-c1 complex subunit Rieske, mitochondrial"/>
    <property type="match status" value="1"/>
</dbReference>
<keyword evidence="9" id="KW-0472">Membrane</keyword>
<dbReference type="GO" id="GO:0046872">
    <property type="term" value="F:metal ion binding"/>
    <property type="evidence" value="ECO:0007669"/>
    <property type="project" value="UniProtKB-KW"/>
</dbReference>
<dbReference type="GeneID" id="18909420"/>
<keyword evidence="16" id="KW-1185">Reference proteome</keyword>
<dbReference type="KEGG" id="pco:PHACADRAFT_168084"/>
<dbReference type="InterPro" id="IPR036922">
    <property type="entry name" value="Rieske_2Fe-2S_sf"/>
</dbReference>
<dbReference type="Proteomes" id="UP000008370">
    <property type="component" value="Unassembled WGS sequence"/>
</dbReference>
<reference evidence="15 16" key="1">
    <citation type="journal article" date="2012" name="BMC Genomics">
        <title>Comparative genomics of the white-rot fungi, Phanerochaete carnosa and P. chrysosporium, to elucidate the genetic basis of the distinct wood types they colonize.</title>
        <authorList>
            <person name="Suzuki H."/>
            <person name="MacDonald J."/>
            <person name="Syed K."/>
            <person name="Salamov A."/>
            <person name="Hori C."/>
            <person name="Aerts A."/>
            <person name="Henrissat B."/>
            <person name="Wiebenga A."/>
            <person name="vanKuyk P.A."/>
            <person name="Barry K."/>
            <person name="Lindquist E."/>
            <person name="LaButti K."/>
            <person name="Lapidus A."/>
            <person name="Lucas S."/>
            <person name="Coutinho P."/>
            <person name="Gong Y."/>
            <person name="Samejima M."/>
            <person name="Mahadevan R."/>
            <person name="Abou-Zaid M."/>
            <person name="de Vries R.P."/>
            <person name="Igarashi K."/>
            <person name="Yadav J.S."/>
            <person name="Grigoriev I.V."/>
            <person name="Master E.R."/>
        </authorList>
    </citation>
    <scope>NUCLEOTIDE SEQUENCE [LARGE SCALE GENOMIC DNA]</scope>
    <source>
        <strain evidence="15 16">HHB-10118-sp</strain>
    </source>
</reference>
<evidence type="ECO:0000256" key="1">
    <source>
        <dbReference type="ARBA" id="ARBA00004167"/>
    </source>
</evidence>
<dbReference type="Pfam" id="PF00355">
    <property type="entry name" value="Rieske"/>
    <property type="match status" value="1"/>
</dbReference>
<dbReference type="AlphaFoldDB" id="K5VCV0"/>
<evidence type="ECO:0000259" key="14">
    <source>
        <dbReference type="PROSITE" id="PS51296"/>
    </source>
</evidence>
<protein>
    <recommendedName>
        <fullName evidence="12">Cytochrome b-c1 complex subunit Rieske, mitochondrial</fullName>
    </recommendedName>
</protein>
<dbReference type="InterPro" id="IPR005805">
    <property type="entry name" value="Rieske_Fe-S_prot_C"/>
</dbReference>
<dbReference type="SUPFAM" id="SSF81502">
    <property type="entry name" value="ISP transmembrane anchor"/>
    <property type="match status" value="1"/>
</dbReference>
<keyword evidence="8" id="KW-0411">Iron-sulfur</keyword>
<evidence type="ECO:0000313" key="15">
    <source>
        <dbReference type="EMBL" id="EKM60766.1"/>
    </source>
</evidence>
<feature type="compositionally biased region" description="Basic and acidic residues" evidence="13">
    <location>
        <begin position="40"/>
        <end position="50"/>
    </location>
</feature>
<dbReference type="Gene3D" id="1.20.5.270">
    <property type="entry name" value="Ubiquinol cytochrome reductase, transmembrane domain"/>
    <property type="match status" value="1"/>
</dbReference>
<evidence type="ECO:0000256" key="12">
    <source>
        <dbReference type="ARBA" id="ARBA00072517"/>
    </source>
</evidence>
<evidence type="ECO:0000256" key="13">
    <source>
        <dbReference type="SAM" id="MobiDB-lite"/>
    </source>
</evidence>
<keyword evidence="7" id="KW-0408">Iron</keyword>
<dbReference type="InterPro" id="IPR017941">
    <property type="entry name" value="Rieske_2Fe-2S"/>
</dbReference>
<dbReference type="NCBIfam" id="TIGR01416">
    <property type="entry name" value="Rieske_proteo"/>
    <property type="match status" value="1"/>
</dbReference>
<keyword evidence="6" id="KW-1133">Transmembrane helix</keyword>
<evidence type="ECO:0000256" key="5">
    <source>
        <dbReference type="ARBA" id="ARBA00022723"/>
    </source>
</evidence>
<keyword evidence="3" id="KW-0812">Transmembrane</keyword>
<dbReference type="InterPro" id="IPR037008">
    <property type="entry name" value="bc1_Rieske_TM_sf"/>
</dbReference>
<keyword evidence="5" id="KW-0479">Metal-binding</keyword>